<dbReference type="PROSITE" id="PS50850">
    <property type="entry name" value="MFS"/>
    <property type="match status" value="1"/>
</dbReference>
<dbReference type="SUPFAM" id="SSF103473">
    <property type="entry name" value="MFS general substrate transporter"/>
    <property type="match status" value="1"/>
</dbReference>
<reference evidence="10 11" key="1">
    <citation type="journal article" date="2017" name="Int. J. Syst. Evol. Microbiol.">
        <title>Desulfovibrio senegalensis sp. nov., a mesophilic sulfate reducer isolated from marine sediment.</title>
        <authorList>
            <person name="Thioye A."/>
            <person name="Gam Z.B.A."/>
            <person name="Mbengue M."/>
            <person name="Cayol J.L."/>
            <person name="Joseph-Bartoli M."/>
            <person name="Toure-Kane C."/>
            <person name="Labat M."/>
        </authorList>
    </citation>
    <scope>NUCLEOTIDE SEQUENCE [LARGE SCALE GENOMIC DNA]</scope>
    <source>
        <strain evidence="10 11">DSM 101509</strain>
    </source>
</reference>
<evidence type="ECO:0000313" key="11">
    <source>
        <dbReference type="Proteomes" id="UP000438699"/>
    </source>
</evidence>
<keyword evidence="11" id="KW-1185">Reference proteome</keyword>
<dbReference type="InterPro" id="IPR005829">
    <property type="entry name" value="Sugar_transporter_CS"/>
</dbReference>
<organism evidence="10 11">
    <name type="scientific">Pseudodesulfovibrio senegalensis</name>
    <dbReference type="NCBI Taxonomy" id="1721087"/>
    <lineage>
        <taxon>Bacteria</taxon>
        <taxon>Pseudomonadati</taxon>
        <taxon>Thermodesulfobacteriota</taxon>
        <taxon>Desulfovibrionia</taxon>
        <taxon>Desulfovibrionales</taxon>
        <taxon>Desulfovibrionaceae</taxon>
    </lineage>
</organism>
<dbReference type="InterPro" id="IPR050189">
    <property type="entry name" value="MFS_Efflux_Transporters"/>
</dbReference>
<feature type="domain" description="Major facilitator superfamily (MFS) profile" evidence="9">
    <location>
        <begin position="1"/>
        <end position="368"/>
    </location>
</feature>
<evidence type="ECO:0000256" key="1">
    <source>
        <dbReference type="ARBA" id="ARBA00003279"/>
    </source>
</evidence>
<dbReference type="GO" id="GO:0005886">
    <property type="term" value="C:plasma membrane"/>
    <property type="evidence" value="ECO:0007669"/>
    <property type="project" value="UniProtKB-SubCell"/>
</dbReference>
<feature type="transmembrane region" description="Helical" evidence="8">
    <location>
        <begin position="24"/>
        <end position="45"/>
    </location>
</feature>
<feature type="transmembrane region" description="Helical" evidence="8">
    <location>
        <begin position="82"/>
        <end position="104"/>
    </location>
</feature>
<dbReference type="GO" id="GO:0022857">
    <property type="term" value="F:transmembrane transporter activity"/>
    <property type="evidence" value="ECO:0007669"/>
    <property type="project" value="InterPro"/>
</dbReference>
<keyword evidence="6 8" id="KW-1133">Transmembrane helix</keyword>
<dbReference type="InterPro" id="IPR001958">
    <property type="entry name" value="Tet-R_TetA/multi-R_MdtG-like"/>
</dbReference>
<evidence type="ECO:0000256" key="3">
    <source>
        <dbReference type="ARBA" id="ARBA00007520"/>
    </source>
</evidence>
<dbReference type="AlphaFoldDB" id="A0A6N6N8E3"/>
<sequence length="374" mass="39583">MAVLGVSSIIPALPDIMQGLHMTPATIGTVIAAFTLPGVLFSPLVGVLADRLGRKKILVPSLFLFGIAGFCCFFARDVRTLLVLRFVQGMGAAPLGVLYGTMIGDLYSGRDRSTAMGYNAGVLSLGTAIFPAIGGALAMLGWNWPFVLPLLAIPLGLAITLRMNNPEPRSKVGLGAYMRDTLQQMRSRSALVLFATTFLTFVILYGPIVTYLPILLNQRFQSTPATIGSVFLAASLATALASFRLGSLAERFGNRALLATGALFYGLCMVGVPNMPGFWLTILPVSCFGIAQGLNIPTVMTMLTSLAPMEQRGAFMAANGMILRLSQTAAPMLMGGIYAWLGMEAVYMSGLLCAVAILLLAIFGVEPGTKNSPV</sequence>
<evidence type="ECO:0000256" key="4">
    <source>
        <dbReference type="ARBA" id="ARBA00022475"/>
    </source>
</evidence>
<feature type="transmembrane region" description="Helical" evidence="8">
    <location>
        <begin position="278"/>
        <end position="300"/>
    </location>
</feature>
<evidence type="ECO:0000259" key="9">
    <source>
        <dbReference type="PROSITE" id="PS50850"/>
    </source>
</evidence>
<feature type="transmembrane region" description="Helical" evidence="8">
    <location>
        <begin position="252"/>
        <end position="272"/>
    </location>
</feature>
<name>A0A6N6N8E3_9BACT</name>
<comment type="caution">
    <text evidence="10">The sequence shown here is derived from an EMBL/GenBank/DDBJ whole genome shotgun (WGS) entry which is preliminary data.</text>
</comment>
<gene>
    <name evidence="10" type="ORF">F8A88_02215</name>
</gene>
<comment type="function">
    <text evidence="1">Resistance to tetracycline by an active tetracycline efflux. This is an energy-dependent process that decreases the accumulation of the antibiotic in whole cells. This protein functions as a metal-tetracycline/H(+) antiporter.</text>
</comment>
<dbReference type="PROSITE" id="PS00216">
    <property type="entry name" value="SUGAR_TRANSPORT_1"/>
    <property type="match status" value="1"/>
</dbReference>
<evidence type="ECO:0000313" key="10">
    <source>
        <dbReference type="EMBL" id="KAB1443858.1"/>
    </source>
</evidence>
<keyword evidence="4" id="KW-1003">Cell membrane</keyword>
<dbReference type="Proteomes" id="UP000438699">
    <property type="component" value="Unassembled WGS sequence"/>
</dbReference>
<dbReference type="InterPro" id="IPR011701">
    <property type="entry name" value="MFS"/>
</dbReference>
<dbReference type="PANTHER" id="PTHR43124">
    <property type="entry name" value="PURINE EFFLUX PUMP PBUE"/>
    <property type="match status" value="1"/>
</dbReference>
<comment type="similarity">
    <text evidence="3">Belongs to the major facilitator superfamily. TCR/Tet family.</text>
</comment>
<evidence type="ECO:0000256" key="8">
    <source>
        <dbReference type="SAM" id="Phobius"/>
    </source>
</evidence>
<dbReference type="EMBL" id="WAIE01000001">
    <property type="protein sequence ID" value="KAB1443858.1"/>
    <property type="molecule type" value="Genomic_DNA"/>
</dbReference>
<feature type="transmembrane region" description="Helical" evidence="8">
    <location>
        <begin position="321"/>
        <end position="341"/>
    </location>
</feature>
<evidence type="ECO:0000256" key="7">
    <source>
        <dbReference type="ARBA" id="ARBA00023136"/>
    </source>
</evidence>
<feature type="transmembrane region" description="Helical" evidence="8">
    <location>
        <begin position="116"/>
        <end position="138"/>
    </location>
</feature>
<evidence type="ECO:0000256" key="2">
    <source>
        <dbReference type="ARBA" id="ARBA00004651"/>
    </source>
</evidence>
<accession>A0A6N6N8E3</accession>
<keyword evidence="5 8" id="KW-0812">Transmembrane</keyword>
<dbReference type="InterPro" id="IPR036259">
    <property type="entry name" value="MFS_trans_sf"/>
</dbReference>
<comment type="subcellular location">
    <subcellularLocation>
        <location evidence="2">Cell membrane</location>
        <topology evidence="2">Multi-pass membrane protein</topology>
    </subcellularLocation>
</comment>
<feature type="transmembrane region" description="Helical" evidence="8">
    <location>
        <begin position="144"/>
        <end position="161"/>
    </location>
</feature>
<dbReference type="InterPro" id="IPR020846">
    <property type="entry name" value="MFS_dom"/>
</dbReference>
<feature type="transmembrane region" description="Helical" evidence="8">
    <location>
        <begin position="347"/>
        <end position="365"/>
    </location>
</feature>
<feature type="transmembrane region" description="Helical" evidence="8">
    <location>
        <begin position="226"/>
        <end position="245"/>
    </location>
</feature>
<protein>
    <submittedName>
        <fullName evidence="10">MFS transporter</fullName>
    </submittedName>
</protein>
<keyword evidence="7 8" id="KW-0472">Membrane</keyword>
<dbReference type="Gene3D" id="1.20.1250.20">
    <property type="entry name" value="MFS general substrate transporter like domains"/>
    <property type="match status" value="1"/>
</dbReference>
<dbReference type="PANTHER" id="PTHR43124:SF3">
    <property type="entry name" value="CHLORAMPHENICOL EFFLUX PUMP RV0191"/>
    <property type="match status" value="1"/>
</dbReference>
<feature type="transmembrane region" description="Helical" evidence="8">
    <location>
        <begin position="191"/>
        <end position="214"/>
    </location>
</feature>
<evidence type="ECO:0000256" key="6">
    <source>
        <dbReference type="ARBA" id="ARBA00022989"/>
    </source>
</evidence>
<feature type="transmembrane region" description="Helical" evidence="8">
    <location>
        <begin position="57"/>
        <end position="76"/>
    </location>
</feature>
<proteinExistence type="inferred from homology"/>
<evidence type="ECO:0000256" key="5">
    <source>
        <dbReference type="ARBA" id="ARBA00022692"/>
    </source>
</evidence>
<dbReference type="Pfam" id="PF07690">
    <property type="entry name" value="MFS_1"/>
    <property type="match status" value="1"/>
</dbReference>
<dbReference type="CDD" id="cd17474">
    <property type="entry name" value="MFS_YfmO_like"/>
    <property type="match status" value="1"/>
</dbReference>
<dbReference type="PRINTS" id="PR01035">
    <property type="entry name" value="TCRTETA"/>
</dbReference>